<evidence type="ECO:0000256" key="3">
    <source>
        <dbReference type="ARBA" id="ARBA00022670"/>
    </source>
</evidence>
<feature type="domain" description="Peptidase M13 C-terminal" evidence="8">
    <location>
        <begin position="646"/>
        <end position="864"/>
    </location>
</feature>
<feature type="domain" description="Peptidase M13 N-terminal" evidence="9">
    <location>
        <begin position="152"/>
        <end position="573"/>
    </location>
</feature>
<comment type="caution">
    <text evidence="10">The sequence shown here is derived from an EMBL/GenBank/DDBJ whole genome shotgun (WGS) entry which is preliminary data.</text>
</comment>
<dbReference type="InterPro" id="IPR042089">
    <property type="entry name" value="Peptidase_M13_dom_2"/>
</dbReference>
<accession>A0A016W2M2</accession>
<dbReference type="Gene3D" id="1.10.1380.10">
    <property type="entry name" value="Neutral endopeptidase , domain2"/>
    <property type="match status" value="1"/>
</dbReference>
<dbReference type="Pfam" id="PF01431">
    <property type="entry name" value="Peptidase_M13"/>
    <property type="match status" value="1"/>
</dbReference>
<dbReference type="GO" id="GO:0046872">
    <property type="term" value="F:metal ion binding"/>
    <property type="evidence" value="ECO:0007669"/>
    <property type="project" value="UniProtKB-KW"/>
</dbReference>
<evidence type="ECO:0000313" key="11">
    <source>
        <dbReference type="Proteomes" id="UP000024635"/>
    </source>
</evidence>
<evidence type="ECO:0000256" key="5">
    <source>
        <dbReference type="ARBA" id="ARBA00022801"/>
    </source>
</evidence>
<evidence type="ECO:0000256" key="7">
    <source>
        <dbReference type="ARBA" id="ARBA00023049"/>
    </source>
</evidence>
<dbReference type="GO" id="GO:0004222">
    <property type="term" value="F:metalloendopeptidase activity"/>
    <property type="evidence" value="ECO:0007669"/>
    <property type="project" value="InterPro"/>
</dbReference>
<dbReference type="CDD" id="cd08662">
    <property type="entry name" value="M13"/>
    <property type="match status" value="1"/>
</dbReference>
<evidence type="ECO:0000256" key="2">
    <source>
        <dbReference type="ARBA" id="ARBA00007357"/>
    </source>
</evidence>
<dbReference type="Gene3D" id="3.40.390.10">
    <property type="entry name" value="Collagenase (Catalytic Domain)"/>
    <property type="match status" value="1"/>
</dbReference>
<keyword evidence="5" id="KW-0378">Hydrolase</keyword>
<evidence type="ECO:0008006" key="12">
    <source>
        <dbReference type="Google" id="ProtNLM"/>
    </source>
</evidence>
<dbReference type="InterPro" id="IPR018497">
    <property type="entry name" value="Peptidase_M13_C"/>
</dbReference>
<evidence type="ECO:0000259" key="9">
    <source>
        <dbReference type="Pfam" id="PF05649"/>
    </source>
</evidence>
<dbReference type="InterPro" id="IPR008753">
    <property type="entry name" value="Peptidase_M13_N"/>
</dbReference>
<dbReference type="PANTHER" id="PTHR11733">
    <property type="entry name" value="ZINC METALLOPROTEASE FAMILY M13 NEPRILYSIN-RELATED"/>
    <property type="match status" value="1"/>
</dbReference>
<proteinExistence type="inferred from homology"/>
<evidence type="ECO:0000256" key="6">
    <source>
        <dbReference type="ARBA" id="ARBA00022833"/>
    </source>
</evidence>
<keyword evidence="3" id="KW-0645">Protease</keyword>
<keyword evidence="11" id="KW-1185">Reference proteome</keyword>
<name>A0A016W2M2_9BILA</name>
<organism evidence="10 11">
    <name type="scientific">Ancylostoma ceylanicum</name>
    <dbReference type="NCBI Taxonomy" id="53326"/>
    <lineage>
        <taxon>Eukaryota</taxon>
        <taxon>Metazoa</taxon>
        <taxon>Ecdysozoa</taxon>
        <taxon>Nematoda</taxon>
        <taxon>Chromadorea</taxon>
        <taxon>Rhabditida</taxon>
        <taxon>Rhabditina</taxon>
        <taxon>Rhabditomorpha</taxon>
        <taxon>Strongyloidea</taxon>
        <taxon>Ancylostomatidae</taxon>
        <taxon>Ancylostomatinae</taxon>
        <taxon>Ancylostoma</taxon>
    </lineage>
</organism>
<keyword evidence="7" id="KW-0482">Metalloprotease</keyword>
<dbReference type="EMBL" id="JARK01001337">
    <property type="protein sequence ID" value="EYC34069.1"/>
    <property type="molecule type" value="Genomic_DNA"/>
</dbReference>
<dbReference type="GO" id="GO:0016485">
    <property type="term" value="P:protein processing"/>
    <property type="evidence" value="ECO:0007669"/>
    <property type="project" value="TreeGrafter"/>
</dbReference>
<protein>
    <recommendedName>
        <fullName evidence="12">Peptidase family M13</fullName>
    </recommendedName>
</protein>
<dbReference type="STRING" id="53326.A0A016W2M2"/>
<keyword evidence="4" id="KW-0479">Metal-binding</keyword>
<sequence>MAKLLEVTTGVVALLAVLGIVSVVFNALTWVKLNENKDGPTPAPKMWNMGESEHSPVLTNSIVLEKEEPAAKLKKTPDMAVEQQIPRQSSVMKLRNVKNSPFTPVEQVTSVLPPLRVNDSRYCPSYGEPDQKYAYKEAASYILSGLDQTVDPCEDFYAFTCNTYLKNHNATEIGVNRIGTYKDAQDDVNAEIVDALEAVNVNDAKWSETERLVKATLFTCVHHIRARNPIDNSRDVLIEMRELFGGIPFLNHTLKKDIDFFDIMGKFEQNHAMGSLLGAMVSVDFEDVKKHSLFISQPYLPMARDFYVFGQHTKMVENRVNLINSVLKSFAEAVLDDPSPYLDLISRSAKDVVKLEMQIATASWPESELRNFAQQHNPRTLDQLKKAYPAIKWDSYFKALLSSVPNVDISRQNIIVTQPSYFGWLNALFSGGADENTIANYLLVHLIFEEADFLGGALKKMVQKSDYAPYALRRGKGVTRIGQQLVRSYDDSVEDANIQCLNSMITYMPFGPGYVYVKSRKNRDKVVQDIERQTELVFKNFVNMIGNLNWMTDASLERAMEKADKMVKNYGWPKDLFGDFRDSSKIDAYHKKDYGRIIDLYKQNITHNYYHIRRTMIKGYSNHESLRLLTEEPKRDHFLMSPAMVNAWYIPERNSITFPYAFWNPPYYSYEYPQAYNYAGQGGTAGHELVHGFDDQGVQFDADGRLSGCSWIECGWLEEKSKNGFGDMAQCVVTQYSTQCCPQTGGTTHCANGAMTQGENIADLGGQLAAYLAYREYITKELGEEEKRLPGLEQYTPNQIFWITYGFSWCMSQTDSSLIRQLLTDVHSPGSCRVNQVMQDIPEFARDFGCTMGQNMYPEPEQRCPVWVAE</sequence>
<dbReference type="PROSITE" id="PS51885">
    <property type="entry name" value="NEPRILYSIN"/>
    <property type="match status" value="1"/>
</dbReference>
<dbReference type="AlphaFoldDB" id="A0A016W2M2"/>
<evidence type="ECO:0000256" key="4">
    <source>
        <dbReference type="ARBA" id="ARBA00022723"/>
    </source>
</evidence>
<dbReference type="InterPro" id="IPR024079">
    <property type="entry name" value="MetalloPept_cat_dom_sf"/>
</dbReference>
<dbReference type="MEROPS" id="M13.011"/>
<comment type="similarity">
    <text evidence="2">Belongs to the peptidase M13 family.</text>
</comment>
<dbReference type="OrthoDB" id="6475849at2759"/>
<evidence type="ECO:0000259" key="8">
    <source>
        <dbReference type="Pfam" id="PF01431"/>
    </source>
</evidence>
<evidence type="ECO:0000256" key="1">
    <source>
        <dbReference type="ARBA" id="ARBA00001947"/>
    </source>
</evidence>
<gene>
    <name evidence="10" type="primary">Acey_s0001.g225</name>
    <name evidence="10" type="ORF">Y032_0001g225</name>
</gene>
<reference evidence="11" key="1">
    <citation type="journal article" date="2015" name="Nat. Genet.">
        <title>The genome and transcriptome of the zoonotic hookworm Ancylostoma ceylanicum identify infection-specific gene families.</title>
        <authorList>
            <person name="Schwarz E.M."/>
            <person name="Hu Y."/>
            <person name="Antoshechkin I."/>
            <person name="Miller M.M."/>
            <person name="Sternberg P.W."/>
            <person name="Aroian R.V."/>
        </authorList>
    </citation>
    <scope>NUCLEOTIDE SEQUENCE</scope>
    <source>
        <strain evidence="11">HY135</strain>
    </source>
</reference>
<dbReference type="PANTHER" id="PTHR11733:SF188">
    <property type="entry name" value="NEPRILYSIN"/>
    <property type="match status" value="1"/>
</dbReference>
<dbReference type="PRINTS" id="PR00786">
    <property type="entry name" value="NEPRILYSIN"/>
</dbReference>
<dbReference type="Proteomes" id="UP000024635">
    <property type="component" value="Unassembled WGS sequence"/>
</dbReference>
<dbReference type="SUPFAM" id="SSF55486">
    <property type="entry name" value="Metalloproteases ('zincins'), catalytic domain"/>
    <property type="match status" value="1"/>
</dbReference>
<evidence type="ECO:0000313" key="10">
    <source>
        <dbReference type="EMBL" id="EYC34069.1"/>
    </source>
</evidence>
<dbReference type="Pfam" id="PF05649">
    <property type="entry name" value="Peptidase_M13_N"/>
    <property type="match status" value="1"/>
</dbReference>
<keyword evidence="6" id="KW-0862">Zinc</keyword>
<dbReference type="InterPro" id="IPR000718">
    <property type="entry name" value="Peptidase_M13"/>
</dbReference>
<comment type="cofactor">
    <cofactor evidence="1">
        <name>Zn(2+)</name>
        <dbReference type="ChEBI" id="CHEBI:29105"/>
    </cofactor>
</comment>
<dbReference type="GO" id="GO:0005886">
    <property type="term" value="C:plasma membrane"/>
    <property type="evidence" value="ECO:0007669"/>
    <property type="project" value="TreeGrafter"/>
</dbReference>